<evidence type="ECO:0000313" key="1">
    <source>
        <dbReference type="EMBL" id="REC41603.1"/>
    </source>
</evidence>
<evidence type="ECO:0000313" key="2">
    <source>
        <dbReference type="Proteomes" id="UP000256257"/>
    </source>
</evidence>
<accession>A0A3D9AJR3</accession>
<sequence>MNKKEIENVISLEPLERYRHFIKKVADWEVFFTLIDINKNYLLSHLDGEKLFPVWSSEEYAKLCQIAGWENSIIKKLDLDDLENEIIDFIVDEECLINVFPIYDKTGFVVNLKEFTRDLNEELKNYQ</sequence>
<reference evidence="1 2" key="1">
    <citation type="submission" date="2018-06" db="EMBL/GenBank/DDBJ databases">
        <title>Novel Chryseobacterium species.</title>
        <authorList>
            <person name="Newman J."/>
            <person name="Hugo C."/>
            <person name="Oosthuizen L."/>
            <person name="Charimba G."/>
        </authorList>
    </citation>
    <scope>NUCLEOTIDE SEQUENCE [LARGE SCALE GENOMIC DNA]</scope>
    <source>
        <strain evidence="1 2">7_F195</strain>
    </source>
</reference>
<protein>
    <submittedName>
        <fullName evidence="1">DUF2750 domain-containing protein</fullName>
    </submittedName>
</protein>
<dbReference type="InterPro" id="IPR021284">
    <property type="entry name" value="DUF2750"/>
</dbReference>
<dbReference type="RefSeq" id="WP_115930288.1">
    <property type="nucleotide sequence ID" value="NZ_QNVV01000038.1"/>
</dbReference>
<gene>
    <name evidence="1" type="ORF">DRF67_21165</name>
</gene>
<dbReference type="AlphaFoldDB" id="A0A3D9AJR3"/>
<comment type="caution">
    <text evidence="1">The sequence shown here is derived from an EMBL/GenBank/DDBJ whole genome shotgun (WGS) entry which is preliminary data.</text>
</comment>
<dbReference type="Pfam" id="PF11042">
    <property type="entry name" value="DUF2750"/>
    <property type="match status" value="1"/>
</dbReference>
<proteinExistence type="predicted"/>
<dbReference type="OrthoDB" id="2936081at2"/>
<organism evidence="1 2">
    <name type="scientific">Chryseobacterium pennipullorum</name>
    <dbReference type="NCBI Taxonomy" id="2258963"/>
    <lineage>
        <taxon>Bacteria</taxon>
        <taxon>Pseudomonadati</taxon>
        <taxon>Bacteroidota</taxon>
        <taxon>Flavobacteriia</taxon>
        <taxon>Flavobacteriales</taxon>
        <taxon>Weeksellaceae</taxon>
        <taxon>Chryseobacterium group</taxon>
        <taxon>Chryseobacterium</taxon>
    </lineage>
</organism>
<dbReference type="Proteomes" id="UP000256257">
    <property type="component" value="Unassembled WGS sequence"/>
</dbReference>
<name>A0A3D9AJR3_9FLAO</name>
<dbReference type="EMBL" id="QNVV01000038">
    <property type="protein sequence ID" value="REC41603.1"/>
    <property type="molecule type" value="Genomic_DNA"/>
</dbReference>
<keyword evidence="2" id="KW-1185">Reference proteome</keyword>